<comment type="subcellular location">
    <subcellularLocation>
        <location evidence="1 7">Cell outer membrane</location>
        <topology evidence="1 7">Multi-pass membrane protein</topology>
    </subcellularLocation>
</comment>
<dbReference type="OrthoDB" id="687738at2"/>
<dbReference type="Proteomes" id="UP000309872">
    <property type="component" value="Unassembled WGS sequence"/>
</dbReference>
<evidence type="ECO:0000259" key="9">
    <source>
        <dbReference type="Pfam" id="PF07715"/>
    </source>
</evidence>
<name>A0A4U0H4R5_9SPHI</name>
<dbReference type="PROSITE" id="PS52016">
    <property type="entry name" value="TONB_DEPENDENT_REC_3"/>
    <property type="match status" value="1"/>
</dbReference>
<dbReference type="SUPFAM" id="SSF56935">
    <property type="entry name" value="Porins"/>
    <property type="match status" value="1"/>
</dbReference>
<dbReference type="EMBL" id="SUKA01000002">
    <property type="protein sequence ID" value="TJY66717.1"/>
    <property type="molecule type" value="Genomic_DNA"/>
</dbReference>
<evidence type="ECO:0000256" key="1">
    <source>
        <dbReference type="ARBA" id="ARBA00004571"/>
    </source>
</evidence>
<dbReference type="NCBIfam" id="TIGR04056">
    <property type="entry name" value="OMP_RagA_SusC"/>
    <property type="match status" value="1"/>
</dbReference>
<dbReference type="InterPro" id="IPR012910">
    <property type="entry name" value="Plug_dom"/>
</dbReference>
<dbReference type="Pfam" id="PF07715">
    <property type="entry name" value="Plug"/>
    <property type="match status" value="1"/>
</dbReference>
<dbReference type="Gene3D" id="2.60.40.1120">
    <property type="entry name" value="Carboxypeptidase-like, regulatory domain"/>
    <property type="match status" value="1"/>
</dbReference>
<dbReference type="Gene3D" id="2.170.130.10">
    <property type="entry name" value="TonB-dependent receptor, plug domain"/>
    <property type="match status" value="1"/>
</dbReference>
<dbReference type="InterPro" id="IPR023997">
    <property type="entry name" value="TonB-dep_OMP_SusC/RagA_CS"/>
</dbReference>
<evidence type="ECO:0000256" key="5">
    <source>
        <dbReference type="ARBA" id="ARBA00023136"/>
    </source>
</evidence>
<sequence length="1219" mass="137983">MRKLRKGESYALLPTIDSALNTTKRSPLRFAHRDDVAEMPSERLPRHSVPRNDDDNGRDALSNSRSSRRCNPDDDEENSFWKLPDHVRLDYQDNCPKIPRNNYLFLRTVRETVFNVFKRSFQNREMPTQNPRTGKINVTNKNFLSGILQVCCLFFICVLFSDAQAQSGRTLGGEVRSAADGQTIEGVSVQVGNKYTLTDKEGRFSIAAPQPKGTLKIHHIGYAAQTVAYDETTTSVDITLQPSENQIEQVEVVSTGYQRIPKERATGSFEFVDSALFNRKVSTDFVSRLEDVVPSISSNKSFASNRGKLLNINVRGVSTINSERWPLVVVDGVPYPNNFDQLNGYFNNINPNDIENVTVLKDAAASSIWGAQSGNGVIIVTTKRGKYNQPFQLSVNSNVTIAQKPDLYYYPQMASSDYIDLERELFSKGYWNSRMNRYSVGLTPVIQLLKQQRQGTLTEDEVNLELDRLRGVDAREDYLAYIYRPAVNQQYSAQLRGGGEKVNTSFALGYDNNREDLVTSSYSRMTLRNNTQLRPVENLTIDVGISYTESRRNDSHIYMGYNMMTRNFPYLQMADDYGNPLVVDAVARNPTFRDTVAGGRLLDWQYRPLAELDQTHALTTVRETFMNTQVAYQIWSSLKVSAMYAYQRATQPTENWQGMGAFVQRERINYHASWNANEVIWNIPVGDYREVLHRYNNTQQGRTQLDFHKKWNDLHEWSAIAGAEIRHIQSEMNSSVYFGYDPEAMTFKPVQYGARVPALNGIAGTATLIDYAQAEKYTNRYTSYFANASYTYTNRYVASGSFRKDASNLFGVRSNDRGQPFWSVGAAWILSNEGFAEQRYFSLLKLRATYGYNGNVNNSTAAYPIINVSSSPHYTTGNPYATMQSPPNPSLRWERVGMFNLGLDFATVNQRFSGAIEYYVKKPKDLIASTQIDPTTGFSSLNINSADLDGRGVDVSLQTVNWRTKDFRWISNLVFAYNRTKVLKSYVSDDRGLNFVAGPYNTLALTPIEGMDLYSLLAFPWAGLDAETGMPRGYYQGEVSTDYAAIVNDSRVSELENHGTLMPVYFGSFRNSFSYRSLECSFNIAFQLGHKFLRESFNNQFFIDSGIGHADYARRWQNPGDENSTDVPVFRYPNDYYASQLYYYSSALVEPASQIKLRDVQLSYNLGALGKRGIKNAKVYAYLQNLGTVWRASKLGIDPEFGGTAPDPFAVSIGMNINL</sequence>
<reference evidence="10 11" key="1">
    <citation type="submission" date="2019-04" db="EMBL/GenBank/DDBJ databases">
        <title>Sphingobacterium olei sp. nov., isolated from oil-contaminated soil.</title>
        <authorList>
            <person name="Liu B."/>
        </authorList>
    </citation>
    <scope>NUCLEOTIDE SEQUENCE [LARGE SCALE GENOMIC DNA]</scope>
    <source>
        <strain evidence="10 11">Y3L14</strain>
    </source>
</reference>
<dbReference type="Pfam" id="PF13715">
    <property type="entry name" value="CarbopepD_reg_2"/>
    <property type="match status" value="1"/>
</dbReference>
<keyword evidence="4 7" id="KW-0812">Transmembrane</keyword>
<keyword evidence="2 7" id="KW-0813">Transport</keyword>
<gene>
    <name evidence="10" type="ORF">FAZ19_07300</name>
</gene>
<dbReference type="SUPFAM" id="SSF49464">
    <property type="entry name" value="Carboxypeptidase regulatory domain-like"/>
    <property type="match status" value="1"/>
</dbReference>
<dbReference type="GO" id="GO:0009279">
    <property type="term" value="C:cell outer membrane"/>
    <property type="evidence" value="ECO:0007669"/>
    <property type="project" value="UniProtKB-SubCell"/>
</dbReference>
<feature type="domain" description="TonB-dependent receptor plug" evidence="9">
    <location>
        <begin position="262"/>
        <end position="377"/>
    </location>
</feature>
<protein>
    <submittedName>
        <fullName evidence="10">SusC/RagA family TonB-linked outer membrane protein</fullName>
    </submittedName>
</protein>
<accession>A0A4U0H4R5</accession>
<dbReference type="InterPro" id="IPR037066">
    <property type="entry name" value="Plug_dom_sf"/>
</dbReference>
<dbReference type="AlphaFoldDB" id="A0A4U0H4R5"/>
<feature type="region of interest" description="Disordered" evidence="8">
    <location>
        <begin position="31"/>
        <end position="76"/>
    </location>
</feature>
<comment type="similarity">
    <text evidence="7">Belongs to the TonB-dependent receptor family.</text>
</comment>
<dbReference type="InterPro" id="IPR039426">
    <property type="entry name" value="TonB-dep_rcpt-like"/>
</dbReference>
<keyword evidence="3 7" id="KW-1134">Transmembrane beta strand</keyword>
<keyword evidence="5 7" id="KW-0472">Membrane</keyword>
<evidence type="ECO:0000313" key="10">
    <source>
        <dbReference type="EMBL" id="TJY66717.1"/>
    </source>
</evidence>
<keyword evidence="6 7" id="KW-0998">Cell outer membrane</keyword>
<evidence type="ECO:0000256" key="6">
    <source>
        <dbReference type="ARBA" id="ARBA00023237"/>
    </source>
</evidence>
<dbReference type="RefSeq" id="WP_136820066.1">
    <property type="nucleotide sequence ID" value="NZ_BMJX01000002.1"/>
</dbReference>
<evidence type="ECO:0000256" key="3">
    <source>
        <dbReference type="ARBA" id="ARBA00022452"/>
    </source>
</evidence>
<dbReference type="Gene3D" id="2.40.170.20">
    <property type="entry name" value="TonB-dependent receptor, beta-barrel domain"/>
    <property type="match status" value="1"/>
</dbReference>
<dbReference type="InterPro" id="IPR023996">
    <property type="entry name" value="TonB-dep_OMP_SusC/RagA"/>
</dbReference>
<evidence type="ECO:0000313" key="11">
    <source>
        <dbReference type="Proteomes" id="UP000309872"/>
    </source>
</evidence>
<evidence type="ECO:0000256" key="7">
    <source>
        <dbReference type="PROSITE-ProRule" id="PRU01360"/>
    </source>
</evidence>
<dbReference type="NCBIfam" id="TIGR04057">
    <property type="entry name" value="SusC_RagA_signa"/>
    <property type="match status" value="1"/>
</dbReference>
<dbReference type="InterPro" id="IPR008969">
    <property type="entry name" value="CarboxyPept-like_regulatory"/>
</dbReference>
<feature type="compositionally biased region" description="Basic and acidic residues" evidence="8">
    <location>
        <begin position="31"/>
        <end position="58"/>
    </location>
</feature>
<proteinExistence type="inferred from homology"/>
<comment type="caution">
    <text evidence="10">The sequence shown here is derived from an EMBL/GenBank/DDBJ whole genome shotgun (WGS) entry which is preliminary data.</text>
</comment>
<evidence type="ECO:0000256" key="4">
    <source>
        <dbReference type="ARBA" id="ARBA00022692"/>
    </source>
</evidence>
<organism evidence="10 11">
    <name type="scientific">Sphingobacterium alkalisoli</name>
    <dbReference type="NCBI Taxonomy" id="1874115"/>
    <lineage>
        <taxon>Bacteria</taxon>
        <taxon>Pseudomonadati</taxon>
        <taxon>Bacteroidota</taxon>
        <taxon>Sphingobacteriia</taxon>
        <taxon>Sphingobacteriales</taxon>
        <taxon>Sphingobacteriaceae</taxon>
        <taxon>Sphingobacterium</taxon>
    </lineage>
</organism>
<evidence type="ECO:0000256" key="8">
    <source>
        <dbReference type="SAM" id="MobiDB-lite"/>
    </source>
</evidence>
<dbReference type="InterPro" id="IPR036942">
    <property type="entry name" value="Beta-barrel_TonB_sf"/>
</dbReference>
<keyword evidence="11" id="KW-1185">Reference proteome</keyword>
<evidence type="ECO:0000256" key="2">
    <source>
        <dbReference type="ARBA" id="ARBA00022448"/>
    </source>
</evidence>